<evidence type="ECO:0000313" key="1">
    <source>
        <dbReference type="EMBL" id="SBW25874.1"/>
    </source>
</evidence>
<name>A0ABY0JQM3_9ENTR</name>
<dbReference type="EMBL" id="FLUX01000033">
    <property type="protein sequence ID" value="SBW25874.1"/>
    <property type="molecule type" value="Genomic_DNA"/>
</dbReference>
<reference evidence="1 2" key="1">
    <citation type="submission" date="2016-04" db="EMBL/GenBank/DDBJ databases">
        <authorList>
            <person name="Mornico D."/>
        </authorList>
    </citation>
    <scope>NUCLEOTIDE SEQUENCE [LARGE SCALE GENOMIC DNA]</scope>
    <source>
        <strain evidence="1 2">A121</strain>
    </source>
</reference>
<comment type="caution">
    <text evidence="1">The sequence shown here is derived from an EMBL/GenBank/DDBJ whole genome shotgun (WGS) entry which is preliminary data.</text>
</comment>
<keyword evidence="2" id="KW-1185">Reference proteome</keyword>
<dbReference type="Proteomes" id="UP000195338">
    <property type="component" value="Unassembled WGS sequence"/>
</dbReference>
<organism evidence="1 2">
    <name type="scientific">Citrobacter europaeus</name>
    <dbReference type="NCBI Taxonomy" id="1914243"/>
    <lineage>
        <taxon>Bacteria</taxon>
        <taxon>Pseudomonadati</taxon>
        <taxon>Pseudomonadota</taxon>
        <taxon>Gammaproteobacteria</taxon>
        <taxon>Enterobacterales</taxon>
        <taxon>Enterobacteriaceae</taxon>
        <taxon>Citrobacter</taxon>
    </lineage>
</organism>
<gene>
    <name evidence="1" type="ORF">BN4901_2790</name>
</gene>
<evidence type="ECO:0000313" key="2">
    <source>
        <dbReference type="Proteomes" id="UP000195338"/>
    </source>
</evidence>
<proteinExistence type="predicted"/>
<protein>
    <submittedName>
        <fullName evidence="1">Uncharacterized protein</fullName>
    </submittedName>
</protein>
<sequence length="61" mass="7105">MIILVNKLREKSLEKRNAIGNKFLDEVVSTEGKLHWYTKGTFDEFVIPENVVAKIKEIENE</sequence>
<accession>A0ABY0JQM3</accession>